<evidence type="ECO:0000313" key="1">
    <source>
        <dbReference type="EMBL" id="RDW60343.1"/>
    </source>
</evidence>
<dbReference type="PANTHER" id="PTHR11138">
    <property type="entry name" value="METHIONYL-TRNA FORMYLTRANSFERASE"/>
    <property type="match status" value="1"/>
</dbReference>
<dbReference type="GeneID" id="38121171"/>
<name>A0A3D8QEV5_9EURO</name>
<gene>
    <name evidence="1" type="ORF">DSM5745_10801</name>
</gene>
<reference evidence="1 2" key="1">
    <citation type="journal article" date="2018" name="IMA Fungus">
        <title>IMA Genome-F 9: Draft genome sequence of Annulohypoxylon stygium, Aspergillus mulundensis, Berkeleyomyces basicola (syn. Thielaviopsis basicola), Ceratocystis smalleyi, two Cercospora beticola strains, Coleophoma cylindrospora, Fusarium fracticaudum, Phialophora cf. hyalina, and Morchella septimelata.</title>
        <authorList>
            <person name="Wingfield B.D."/>
            <person name="Bills G.F."/>
            <person name="Dong Y."/>
            <person name="Huang W."/>
            <person name="Nel W.J."/>
            <person name="Swalarsk-Parry B.S."/>
            <person name="Vaghefi N."/>
            <person name="Wilken P.M."/>
            <person name="An Z."/>
            <person name="de Beer Z.W."/>
            <person name="De Vos L."/>
            <person name="Chen L."/>
            <person name="Duong T.A."/>
            <person name="Gao Y."/>
            <person name="Hammerbacher A."/>
            <person name="Kikkert J.R."/>
            <person name="Li Y."/>
            <person name="Li H."/>
            <person name="Li K."/>
            <person name="Li Q."/>
            <person name="Liu X."/>
            <person name="Ma X."/>
            <person name="Naidoo K."/>
            <person name="Pethybridge S.J."/>
            <person name="Sun J."/>
            <person name="Steenkamp E.T."/>
            <person name="van der Nest M.A."/>
            <person name="van Wyk S."/>
            <person name="Wingfield M.J."/>
            <person name="Xiong C."/>
            <person name="Yue Q."/>
            <person name="Zhang X."/>
        </authorList>
    </citation>
    <scope>NUCLEOTIDE SEQUENCE [LARGE SCALE GENOMIC DNA]</scope>
    <source>
        <strain evidence="1 2">DSM 5745</strain>
    </source>
</reference>
<comment type="caution">
    <text evidence="1">The sequence shown here is derived from an EMBL/GenBank/DDBJ whole genome shotgun (WGS) entry which is preliminary data.</text>
</comment>
<evidence type="ECO:0008006" key="3">
    <source>
        <dbReference type="Google" id="ProtNLM"/>
    </source>
</evidence>
<dbReference type="STRING" id="1810919.A0A3D8QEV5"/>
<dbReference type="PANTHER" id="PTHR11138:SF5">
    <property type="entry name" value="METHIONYL-TRNA FORMYLTRANSFERASE, MITOCHONDRIAL"/>
    <property type="match status" value="1"/>
</dbReference>
<dbReference type="EMBL" id="PVWQ01000018">
    <property type="protein sequence ID" value="RDW60343.1"/>
    <property type="molecule type" value="Genomic_DNA"/>
</dbReference>
<dbReference type="AlphaFoldDB" id="A0A3D8QEV5"/>
<organism evidence="1 2">
    <name type="scientific">Aspergillus mulundensis</name>
    <dbReference type="NCBI Taxonomy" id="1810919"/>
    <lineage>
        <taxon>Eukaryota</taxon>
        <taxon>Fungi</taxon>
        <taxon>Dikarya</taxon>
        <taxon>Ascomycota</taxon>
        <taxon>Pezizomycotina</taxon>
        <taxon>Eurotiomycetes</taxon>
        <taxon>Eurotiomycetidae</taxon>
        <taxon>Eurotiales</taxon>
        <taxon>Aspergillaceae</taxon>
        <taxon>Aspergillus</taxon>
        <taxon>Aspergillus subgen. Nidulantes</taxon>
    </lineage>
</organism>
<keyword evidence="2" id="KW-1185">Reference proteome</keyword>
<dbReference type="OrthoDB" id="10268103at2759"/>
<dbReference type="Proteomes" id="UP000256690">
    <property type="component" value="Unassembled WGS sequence"/>
</dbReference>
<dbReference type="RefSeq" id="XP_026598455.1">
    <property type="nucleotide sequence ID" value="XM_026752817.1"/>
</dbReference>
<accession>A0A3D8QEV5</accession>
<dbReference type="GO" id="GO:0004479">
    <property type="term" value="F:methionyl-tRNA formyltransferase activity"/>
    <property type="evidence" value="ECO:0007669"/>
    <property type="project" value="TreeGrafter"/>
</dbReference>
<dbReference type="Gene3D" id="3.40.50.12230">
    <property type="match status" value="1"/>
</dbReference>
<dbReference type="GO" id="GO:0005739">
    <property type="term" value="C:mitochondrion"/>
    <property type="evidence" value="ECO:0007669"/>
    <property type="project" value="TreeGrafter"/>
</dbReference>
<sequence>MALINPFACKLMVLAPRVPRRTHQSDSGRVVWAFCAATDPQWCQIRWHKRPSVVTSRTLHLKHFDHGTILAQTPSPGFEIPNPDSCTVAELLDIVASKGAELLLEGIREGLFVPPVKDAGWYSTQQKDLIHATKITPEDKHIDWATWTWADVSRRERVLGPLWSKSLVLGESSGPTPSFEQRRVILSEFEEVRPLNESEVFAVVPGLPFIDGEHTVKSDAKKGVYVFTKDRKLVRIHSMKVEGRPNTDAFRAALKARMIGSHTFSWNNASFTPFHNPLS</sequence>
<protein>
    <recommendedName>
        <fullName evidence="3">Formyl transferase C-terminal domain-containing protein</fullName>
    </recommendedName>
</protein>
<evidence type="ECO:0000313" key="2">
    <source>
        <dbReference type="Proteomes" id="UP000256690"/>
    </source>
</evidence>
<proteinExistence type="predicted"/>